<keyword evidence="3" id="KW-1185">Reference proteome</keyword>
<dbReference type="EMBL" id="KV748602">
    <property type="protein sequence ID" value="OCL14195.1"/>
    <property type="molecule type" value="Genomic_DNA"/>
</dbReference>
<dbReference type="InterPro" id="IPR010730">
    <property type="entry name" value="HET"/>
</dbReference>
<evidence type="ECO:0000313" key="2">
    <source>
        <dbReference type="EMBL" id="OCL14195.1"/>
    </source>
</evidence>
<proteinExistence type="predicted"/>
<evidence type="ECO:0000313" key="3">
    <source>
        <dbReference type="Proteomes" id="UP000250140"/>
    </source>
</evidence>
<protein>
    <recommendedName>
        <fullName evidence="1">Heterokaryon incompatibility domain-containing protein</fullName>
    </recommendedName>
</protein>
<dbReference type="PANTHER" id="PTHR39596:SF2">
    <property type="entry name" value="HET DOMAIN PROTEIN (AFU_ORTHOLOGUE AFUA_1G17550)-RELATED"/>
    <property type="match status" value="1"/>
</dbReference>
<sequence>MEHLSFEDGTPSPIVVPLLSMEKYDGGDFLTYPERAGWDISTWKWSTPEEGFDLNGRTISEMSAFLQTWLFFGLLASATGIKISEGDFVCQNPHGDHFITTRRLAKSLDEWKDRIGHLDPEEKKKEDDRSEDCIIEASTVNDMLTFLLSYGENLGEIKPLKQTLFAQMLLVEALKGASYQIFLNRRKSTDSNRDMLLREKLLEAGWCCSIVDFMQEKLPLQIQALAYSLSSVRTHLDHTPCQLDQTSGCKFSQVGQNYQPKHVNSSCQCAFVYCPTDEIVGMLKENKIPLITIKRSPAETASPSLELVIDGIDLDHPEFAQYGCPYVAITHVWSDGLGNITDNSLPHCQIERIESMTRTLQGTVAAILTESFGMTAHHSGTVPLWFDTLCIPVQKEYQNLRDFSIQKMRDIYQKAAGVLVLDPDIQQLKADVSSLEILTRILCSGWRARLWTYQEGALASYLHIPVQGRSFTFITDDDIFPADDTKASLIECQLLTDVWYLYHNLVRISEVRTDSFERPQRAFTQMMRAMSHRSTTRQGDETVCIATFLGLDPTPILKTPVEDRMATLMTLLPVIPTHILFTNGRRLTKEGFRWVPESLLSPYGLKDFIRFSLPQTYFPGATMDPINTPIPQPFIHSQALGLAVFFPGIILSRASYPIPETFSITTSEGTRYVVEAHDTGTDTPWSLLSPDKLEQSAILLTDLGKGKICLFVELIGQSEEKEYLASWKRLVAVDKLDGSDEVPSAEVAEQHCLRGEYVHFTWWIVD</sequence>
<dbReference type="AlphaFoldDB" id="A0A8E2JYD7"/>
<dbReference type="PANTHER" id="PTHR39596">
    <property type="match status" value="1"/>
</dbReference>
<evidence type="ECO:0000259" key="1">
    <source>
        <dbReference type="Pfam" id="PF06985"/>
    </source>
</evidence>
<feature type="domain" description="Heterokaryon incompatibility" evidence="1">
    <location>
        <begin position="326"/>
        <end position="420"/>
    </location>
</feature>
<dbReference type="Proteomes" id="UP000250140">
    <property type="component" value="Unassembled WGS sequence"/>
</dbReference>
<organism evidence="2 3">
    <name type="scientific">Glonium stellatum</name>
    <dbReference type="NCBI Taxonomy" id="574774"/>
    <lineage>
        <taxon>Eukaryota</taxon>
        <taxon>Fungi</taxon>
        <taxon>Dikarya</taxon>
        <taxon>Ascomycota</taxon>
        <taxon>Pezizomycotina</taxon>
        <taxon>Dothideomycetes</taxon>
        <taxon>Pleosporomycetidae</taxon>
        <taxon>Gloniales</taxon>
        <taxon>Gloniaceae</taxon>
        <taxon>Glonium</taxon>
    </lineage>
</organism>
<reference evidence="2 3" key="1">
    <citation type="journal article" date="2016" name="Nat. Commun.">
        <title>Ectomycorrhizal ecology is imprinted in the genome of the dominant symbiotic fungus Cenococcum geophilum.</title>
        <authorList>
            <consortium name="DOE Joint Genome Institute"/>
            <person name="Peter M."/>
            <person name="Kohler A."/>
            <person name="Ohm R.A."/>
            <person name="Kuo A."/>
            <person name="Krutzmann J."/>
            <person name="Morin E."/>
            <person name="Arend M."/>
            <person name="Barry K.W."/>
            <person name="Binder M."/>
            <person name="Choi C."/>
            <person name="Clum A."/>
            <person name="Copeland A."/>
            <person name="Grisel N."/>
            <person name="Haridas S."/>
            <person name="Kipfer T."/>
            <person name="LaButti K."/>
            <person name="Lindquist E."/>
            <person name="Lipzen A."/>
            <person name="Maire R."/>
            <person name="Meier B."/>
            <person name="Mihaltcheva S."/>
            <person name="Molinier V."/>
            <person name="Murat C."/>
            <person name="Poggeler S."/>
            <person name="Quandt C.A."/>
            <person name="Sperisen C."/>
            <person name="Tritt A."/>
            <person name="Tisserant E."/>
            <person name="Crous P.W."/>
            <person name="Henrissat B."/>
            <person name="Nehls U."/>
            <person name="Egli S."/>
            <person name="Spatafora J.W."/>
            <person name="Grigoriev I.V."/>
            <person name="Martin F.M."/>
        </authorList>
    </citation>
    <scope>NUCLEOTIDE SEQUENCE [LARGE SCALE GENOMIC DNA]</scope>
    <source>
        <strain evidence="2 3">CBS 207.34</strain>
    </source>
</reference>
<dbReference type="Pfam" id="PF06985">
    <property type="entry name" value="HET"/>
    <property type="match status" value="1"/>
</dbReference>
<dbReference type="OrthoDB" id="3940282at2759"/>
<name>A0A8E2JYD7_9PEZI</name>
<gene>
    <name evidence="2" type="ORF">AOQ84DRAFT_407815</name>
</gene>
<accession>A0A8E2JYD7</accession>